<evidence type="ECO:0000256" key="1">
    <source>
        <dbReference type="ARBA" id="ARBA00004418"/>
    </source>
</evidence>
<sequence>MKRVGFAFCILLGCLPYSTTVLAQPASGTVLQPQPLSSLQQMGNAIRALNYEIHFINISRQGIESLRYRHARIDNRPLAQLLFMDGPRREIVQRDRDISYFDADLEPFSLSGDHIIDSFPSLVYADHQSLSAFYDFIPAAGRVRIADRLCEGMRIISRDGTRYSYSVWFDVATKLPLRIDLQDRNGERMEQFLVTSLVVSDDIRETLRPLLSEGSPPLLTTPSVETVDLTWIPEWLPQGMKEISRTRRTLPGISIPVESRLFSDGLFSFSVNIRPSSEFRAEQYVTTGRRSVHTEIRNGYEITVVGELPPTTVKRIADNVIFQSQ</sequence>
<protein>
    <submittedName>
        <fullName evidence="8">Sigma-E factor regulatory protein RseB</fullName>
    </submittedName>
</protein>
<evidence type="ECO:0000313" key="9">
    <source>
        <dbReference type="Proteomes" id="UP000825886"/>
    </source>
</evidence>
<evidence type="ECO:0000259" key="6">
    <source>
        <dbReference type="Pfam" id="PF03888"/>
    </source>
</evidence>
<evidence type="ECO:0000256" key="4">
    <source>
        <dbReference type="ARBA" id="ARBA00022764"/>
    </source>
</evidence>
<dbReference type="PANTHER" id="PTHR38782">
    <property type="match status" value="1"/>
</dbReference>
<keyword evidence="4" id="KW-0574">Periplasm</keyword>
<dbReference type="CDD" id="cd16327">
    <property type="entry name" value="RseB"/>
    <property type="match status" value="1"/>
</dbReference>
<reference evidence="8 9" key="1">
    <citation type="submission" date="2021-08" db="EMBL/GenBank/DDBJ databases">
        <title>Culture and genomic analysis of Symbiopectobacterium purcellii sp. nov. gen. nov., isolated from the leafhopper Empoasca decipiens.</title>
        <authorList>
            <person name="Nadal-Jimenez P."/>
            <person name="Siozios S."/>
            <person name="Halliday N."/>
            <person name="Camara M."/>
            <person name="Hurst G.D.D."/>
        </authorList>
    </citation>
    <scope>NUCLEOTIDE SEQUENCE [LARGE SCALE GENOMIC DNA]</scope>
    <source>
        <strain evidence="8 9">SyEd1</strain>
    </source>
</reference>
<dbReference type="Pfam" id="PF03888">
    <property type="entry name" value="MucB_RseB"/>
    <property type="match status" value="1"/>
</dbReference>
<dbReference type="InterPro" id="IPR005588">
    <property type="entry name" value="MucB_RseB"/>
</dbReference>
<dbReference type="RefSeq" id="WP_222157806.1">
    <property type="nucleotide sequence ID" value="NZ_CP081864.1"/>
</dbReference>
<evidence type="ECO:0000313" key="8">
    <source>
        <dbReference type="EMBL" id="QZN94688.1"/>
    </source>
</evidence>
<evidence type="ECO:0000256" key="3">
    <source>
        <dbReference type="ARBA" id="ARBA00022729"/>
    </source>
</evidence>
<evidence type="ECO:0000256" key="2">
    <source>
        <dbReference type="ARBA" id="ARBA00008150"/>
    </source>
</evidence>
<dbReference type="InterPro" id="IPR038484">
    <property type="entry name" value="MucB/RseB_C_sf"/>
</dbReference>
<dbReference type="PIRSF" id="PIRSF005427">
    <property type="entry name" value="RseB"/>
    <property type="match status" value="1"/>
</dbReference>
<accession>A0ABX9AHV1</accession>
<keyword evidence="3 5" id="KW-0732">Signal</keyword>
<feature type="signal peptide" evidence="5">
    <location>
        <begin position="1"/>
        <end position="23"/>
    </location>
</feature>
<dbReference type="Gene3D" id="2.50.20.10">
    <property type="entry name" value="Lipoprotein localisation LolA/LolB/LppX"/>
    <property type="match status" value="1"/>
</dbReference>
<dbReference type="EMBL" id="CP081864">
    <property type="protein sequence ID" value="QZN94688.1"/>
    <property type="molecule type" value="Genomic_DNA"/>
</dbReference>
<evidence type="ECO:0000256" key="5">
    <source>
        <dbReference type="SAM" id="SignalP"/>
    </source>
</evidence>
<dbReference type="PANTHER" id="PTHR38782:SF1">
    <property type="entry name" value="SIGMA-E FACTOR REGULATORY PROTEIN RSEB"/>
    <property type="match status" value="1"/>
</dbReference>
<keyword evidence="9" id="KW-1185">Reference proteome</keyword>
<comment type="subcellular location">
    <subcellularLocation>
        <location evidence="1">Periplasm</location>
    </subcellularLocation>
</comment>
<feature type="domain" description="MucB/RseB N-terminal" evidence="6">
    <location>
        <begin position="37"/>
        <end position="205"/>
    </location>
</feature>
<dbReference type="Proteomes" id="UP000825886">
    <property type="component" value="Chromosome"/>
</dbReference>
<dbReference type="InterPro" id="IPR033434">
    <property type="entry name" value="MucB/RseB_N"/>
</dbReference>
<dbReference type="Pfam" id="PF17188">
    <property type="entry name" value="MucB_RseB_C"/>
    <property type="match status" value="1"/>
</dbReference>
<feature type="chain" id="PRO_5046759683" evidence="5">
    <location>
        <begin position="24"/>
        <end position="325"/>
    </location>
</feature>
<evidence type="ECO:0000259" key="7">
    <source>
        <dbReference type="Pfam" id="PF17188"/>
    </source>
</evidence>
<dbReference type="InterPro" id="IPR033436">
    <property type="entry name" value="MucB/RseB_C"/>
</dbReference>
<dbReference type="NCBIfam" id="NF006990">
    <property type="entry name" value="PRK09455.1"/>
    <property type="match status" value="1"/>
</dbReference>
<feature type="domain" description="MucB/RseB C-terminal" evidence="7">
    <location>
        <begin position="229"/>
        <end position="320"/>
    </location>
</feature>
<comment type="similarity">
    <text evidence="2">Belongs to the RseB family.</text>
</comment>
<dbReference type="Gene3D" id="3.30.200.100">
    <property type="entry name" value="MucB/RseB, C-terminal domain"/>
    <property type="match status" value="1"/>
</dbReference>
<name>A0ABX9AHV1_9ENTR</name>
<gene>
    <name evidence="8" type="primary">rseB</name>
    <name evidence="8" type="ORF">K6K13_15545</name>
</gene>
<organism evidence="8 9">
    <name type="scientific">Symbiopectobacterium purcellii</name>
    <dbReference type="NCBI Taxonomy" id="2871826"/>
    <lineage>
        <taxon>Bacteria</taxon>
        <taxon>Pseudomonadati</taxon>
        <taxon>Pseudomonadota</taxon>
        <taxon>Gammaproteobacteria</taxon>
        <taxon>Enterobacterales</taxon>
        <taxon>Enterobacteriaceae</taxon>
    </lineage>
</organism>
<proteinExistence type="inferred from homology"/>